<keyword evidence="5" id="KW-0472">Membrane</keyword>
<dbReference type="InterPro" id="IPR004345">
    <property type="entry name" value="TB2_DP1_HVA22"/>
</dbReference>
<evidence type="ECO:0000256" key="2">
    <source>
        <dbReference type="ARBA" id="ARBA00008573"/>
    </source>
</evidence>
<dbReference type="EMBL" id="JAACJK010000224">
    <property type="protein sequence ID" value="KAF5313330.1"/>
    <property type="molecule type" value="Genomic_DNA"/>
</dbReference>
<evidence type="ECO:0000256" key="1">
    <source>
        <dbReference type="ARBA" id="ARBA00004141"/>
    </source>
</evidence>
<gene>
    <name evidence="8" type="ORF">D9611_008641</name>
</gene>
<dbReference type="PANTHER" id="PTHR12300:SF161">
    <property type="entry name" value="RECEPTOR EXPRESSION-ENHANCING PROTEIN"/>
    <property type="match status" value="1"/>
</dbReference>
<accession>A0A8H5EUT0</accession>
<feature type="region of interest" description="Disordered" evidence="7">
    <location>
        <begin position="194"/>
        <end position="231"/>
    </location>
</feature>
<evidence type="ECO:0000313" key="9">
    <source>
        <dbReference type="Proteomes" id="UP000541558"/>
    </source>
</evidence>
<evidence type="ECO:0000256" key="3">
    <source>
        <dbReference type="ARBA" id="ARBA00022692"/>
    </source>
</evidence>
<protein>
    <recommendedName>
        <fullName evidence="6">Protein YOP1</fullName>
    </recommendedName>
</protein>
<dbReference type="Proteomes" id="UP000541558">
    <property type="component" value="Unassembled WGS sequence"/>
</dbReference>
<dbReference type="PANTHER" id="PTHR12300">
    <property type="entry name" value="HVA22-LIKE PROTEINS"/>
    <property type="match status" value="1"/>
</dbReference>
<evidence type="ECO:0000256" key="6">
    <source>
        <dbReference type="RuleBase" id="RU362006"/>
    </source>
</evidence>
<evidence type="ECO:0000256" key="5">
    <source>
        <dbReference type="ARBA" id="ARBA00023136"/>
    </source>
</evidence>
<comment type="similarity">
    <text evidence="2 6">Belongs to the DP1 family.</text>
</comment>
<comment type="caution">
    <text evidence="8">The sequence shown here is derived from an EMBL/GenBank/DDBJ whole genome shotgun (WGS) entry which is preliminary data.</text>
</comment>
<feature type="compositionally biased region" description="Acidic residues" evidence="7">
    <location>
        <begin position="291"/>
        <end position="304"/>
    </location>
</feature>
<feature type="compositionally biased region" description="Polar residues" evidence="7">
    <location>
        <begin position="218"/>
        <end position="231"/>
    </location>
</feature>
<keyword evidence="9" id="KW-1185">Reference proteome</keyword>
<feature type="region of interest" description="Disordered" evidence="7">
    <location>
        <begin position="255"/>
        <end position="323"/>
    </location>
</feature>
<keyword evidence="3" id="KW-0812">Transmembrane</keyword>
<dbReference type="OrthoDB" id="434647at2759"/>
<feature type="compositionally biased region" description="Low complexity" evidence="7">
    <location>
        <begin position="203"/>
        <end position="214"/>
    </location>
</feature>
<feature type="compositionally biased region" description="Basic and acidic residues" evidence="7">
    <location>
        <begin position="277"/>
        <end position="290"/>
    </location>
</feature>
<evidence type="ECO:0000256" key="4">
    <source>
        <dbReference type="ARBA" id="ARBA00022989"/>
    </source>
</evidence>
<dbReference type="AlphaFoldDB" id="A0A8H5EUT0"/>
<proteinExistence type="inferred from homology"/>
<organism evidence="8 9">
    <name type="scientific">Ephemerocybe angulata</name>
    <dbReference type="NCBI Taxonomy" id="980116"/>
    <lineage>
        <taxon>Eukaryota</taxon>
        <taxon>Fungi</taxon>
        <taxon>Dikarya</taxon>
        <taxon>Basidiomycota</taxon>
        <taxon>Agaricomycotina</taxon>
        <taxon>Agaricomycetes</taxon>
        <taxon>Agaricomycetidae</taxon>
        <taxon>Agaricales</taxon>
        <taxon>Agaricineae</taxon>
        <taxon>Psathyrellaceae</taxon>
        <taxon>Ephemerocybe</taxon>
    </lineage>
</organism>
<evidence type="ECO:0000256" key="7">
    <source>
        <dbReference type="SAM" id="MobiDB-lite"/>
    </source>
</evidence>
<name>A0A8H5EUT0_9AGAR</name>
<dbReference type="GO" id="GO:0016020">
    <property type="term" value="C:membrane"/>
    <property type="evidence" value="ECO:0007669"/>
    <property type="project" value="UniProtKB-SubCell"/>
</dbReference>
<evidence type="ECO:0000313" key="8">
    <source>
        <dbReference type="EMBL" id="KAF5313330.1"/>
    </source>
</evidence>
<dbReference type="Pfam" id="PF03134">
    <property type="entry name" value="TB2_DP1_HVA22"/>
    <property type="match status" value="1"/>
</dbReference>
<keyword evidence="4" id="KW-1133">Transmembrane helix</keyword>
<reference evidence="8 9" key="1">
    <citation type="journal article" date="2020" name="ISME J.">
        <title>Uncovering the hidden diversity of litter-decomposition mechanisms in mushroom-forming fungi.</title>
        <authorList>
            <person name="Floudas D."/>
            <person name="Bentzer J."/>
            <person name="Ahren D."/>
            <person name="Johansson T."/>
            <person name="Persson P."/>
            <person name="Tunlid A."/>
        </authorList>
    </citation>
    <scope>NUCLEOTIDE SEQUENCE [LARGE SCALE GENOMIC DNA]</scope>
    <source>
        <strain evidence="8 9">CBS 175.51</strain>
    </source>
</reference>
<sequence>MLFHFTSRIVSASSAFLYPAYASYKTLSQRPASEEELERWLMYWSVLGCVVAVEYVAEWLVSWVPFYYTLKTLFLLYLALPQTKGSTYLYLSHLQPFFHTHESQIDSTLASLKGRAKAFVQERLRLLWEAVAVAIGQQTQAQAAAAQQNNANVEPEAGSGPAQLLGSLWTSYGPGILASGTALLWQGASRLPTGPGAAMGTGQQQQRVRPQAAALTTPPGSTFRGQSSSSTLSLLDRKRQLEAELAALNAAAGADTSSIPMPSASPPLLRGSPDSTLRGRERTTSGRFEEVEVPSDVEGYDVEPEGVGYSRPGQQQRKSSGWFGGWAGGAAAKGYEKVNKDD</sequence>
<comment type="subcellular location">
    <subcellularLocation>
        <location evidence="1 6">Membrane</location>
        <topology evidence="1 6">Multi-pass membrane protein</topology>
    </subcellularLocation>
</comment>